<dbReference type="InterPro" id="IPR000150">
    <property type="entry name" value="Cof"/>
</dbReference>
<dbReference type="CDD" id="cd07516">
    <property type="entry name" value="HAD_Pase"/>
    <property type="match status" value="1"/>
</dbReference>
<dbReference type="SFLD" id="SFLDS00003">
    <property type="entry name" value="Haloacid_Dehalogenase"/>
    <property type="match status" value="1"/>
</dbReference>
<evidence type="ECO:0000313" key="1">
    <source>
        <dbReference type="EMBL" id="PAD20326.1"/>
    </source>
</evidence>
<dbReference type="InterPro" id="IPR023214">
    <property type="entry name" value="HAD_sf"/>
</dbReference>
<accession>A0A268A871</accession>
<organism evidence="1 2">
    <name type="scientific">Terribacillus saccharophilus</name>
    <dbReference type="NCBI Taxonomy" id="361277"/>
    <lineage>
        <taxon>Bacteria</taxon>
        <taxon>Bacillati</taxon>
        <taxon>Bacillota</taxon>
        <taxon>Bacilli</taxon>
        <taxon>Bacillales</taxon>
        <taxon>Bacillaceae</taxon>
        <taxon>Terribacillus</taxon>
    </lineage>
</organism>
<dbReference type="GO" id="GO:0000287">
    <property type="term" value="F:magnesium ion binding"/>
    <property type="evidence" value="ECO:0007669"/>
    <property type="project" value="TreeGrafter"/>
</dbReference>
<evidence type="ECO:0000313" key="2">
    <source>
        <dbReference type="Proteomes" id="UP000216013"/>
    </source>
</evidence>
<reference evidence="1 2" key="1">
    <citation type="submission" date="2017-07" db="EMBL/GenBank/DDBJ databases">
        <title>Isolation and whole genome analysis of endospore-forming bacteria from heroin.</title>
        <authorList>
            <person name="Kalinowski J."/>
            <person name="Ahrens B."/>
            <person name="Al-Dilaimi A."/>
            <person name="Winkler A."/>
            <person name="Wibberg D."/>
            <person name="Schleenbecker U."/>
            <person name="Ruckert C."/>
            <person name="Wolfel R."/>
            <person name="Grass G."/>
        </authorList>
    </citation>
    <scope>NUCLEOTIDE SEQUENCE [LARGE SCALE GENOMIC DNA]</scope>
    <source>
        <strain evidence="1 2">7528</strain>
    </source>
</reference>
<dbReference type="GO" id="GO:0016791">
    <property type="term" value="F:phosphatase activity"/>
    <property type="evidence" value="ECO:0007669"/>
    <property type="project" value="TreeGrafter"/>
</dbReference>
<gene>
    <name evidence="1" type="ORF">CHH64_14675</name>
</gene>
<dbReference type="Pfam" id="PF08282">
    <property type="entry name" value="Hydrolase_3"/>
    <property type="match status" value="1"/>
</dbReference>
<dbReference type="NCBIfam" id="TIGR00099">
    <property type="entry name" value="Cof-subfamily"/>
    <property type="match status" value="1"/>
</dbReference>
<protein>
    <submittedName>
        <fullName evidence="1">Uncharacterized protein</fullName>
    </submittedName>
</protein>
<dbReference type="Proteomes" id="UP000216013">
    <property type="component" value="Unassembled WGS sequence"/>
</dbReference>
<dbReference type="Gene3D" id="3.40.50.1000">
    <property type="entry name" value="HAD superfamily/HAD-like"/>
    <property type="match status" value="1"/>
</dbReference>
<dbReference type="GO" id="GO:0005829">
    <property type="term" value="C:cytosol"/>
    <property type="evidence" value="ECO:0007669"/>
    <property type="project" value="TreeGrafter"/>
</dbReference>
<dbReference type="InterPro" id="IPR036412">
    <property type="entry name" value="HAD-like_sf"/>
</dbReference>
<dbReference type="Gene3D" id="3.30.1240.10">
    <property type="match status" value="1"/>
</dbReference>
<dbReference type="NCBIfam" id="TIGR01484">
    <property type="entry name" value="HAD-SF-IIB"/>
    <property type="match status" value="1"/>
</dbReference>
<dbReference type="PANTHER" id="PTHR10000:SF55">
    <property type="entry name" value="5-AMINO-6-(5-PHOSPHO-D-RIBITYLAMINO)URACIL PHOSPHATASE YCSE"/>
    <property type="match status" value="1"/>
</dbReference>
<comment type="caution">
    <text evidence="1">The sequence shown here is derived from an EMBL/GenBank/DDBJ whole genome shotgun (WGS) entry which is preliminary data.</text>
</comment>
<dbReference type="EMBL" id="NPBV01000024">
    <property type="protein sequence ID" value="PAD20326.1"/>
    <property type="molecule type" value="Genomic_DNA"/>
</dbReference>
<sequence>MCKKGVKEQKQMRKLVAIDLDGTFLNQYYTISSLHANTVKKAQQKGAEIVIATGRANFDVQRLFQNEQLSTWIIGANGATTYDPKGNLTVALPMETIYAKEIITWLNEENYYYEIVTDNEIFITSKAKQLLQDEMDIVRSADRSEMKRARERQLGQANLQEIEDYIDVFQSEKEIYKITIVSFDEERRRVATDTLSKKGLNLFSSADFNLEIVDGKASKGNALKKLAKKLDVKQDDIIAIGDSMNDLPMLEIAGTKVAMGNATEEVKQHCDYTTETNEKDGVARMLEREIIQK</sequence>
<dbReference type="SUPFAM" id="SSF56784">
    <property type="entry name" value="HAD-like"/>
    <property type="match status" value="1"/>
</dbReference>
<dbReference type="SFLD" id="SFLDG01140">
    <property type="entry name" value="C2.B:_Phosphomannomutase_and_P"/>
    <property type="match status" value="1"/>
</dbReference>
<dbReference type="SFLD" id="SFLDG01144">
    <property type="entry name" value="C2.B.4:_PGP_Like"/>
    <property type="match status" value="1"/>
</dbReference>
<dbReference type="PANTHER" id="PTHR10000">
    <property type="entry name" value="PHOSPHOSERINE PHOSPHATASE"/>
    <property type="match status" value="1"/>
</dbReference>
<dbReference type="AlphaFoldDB" id="A0A268A871"/>
<dbReference type="InterPro" id="IPR006379">
    <property type="entry name" value="HAD-SF_hydro_IIB"/>
</dbReference>
<proteinExistence type="predicted"/>
<name>A0A268A871_9BACI</name>